<organism evidence="9 10">
    <name type="scientific">Reinekea forsetii</name>
    <dbReference type="NCBI Taxonomy" id="1336806"/>
    <lineage>
        <taxon>Bacteria</taxon>
        <taxon>Pseudomonadati</taxon>
        <taxon>Pseudomonadota</taxon>
        <taxon>Gammaproteobacteria</taxon>
        <taxon>Oceanospirillales</taxon>
        <taxon>Saccharospirillaceae</taxon>
        <taxon>Reinekea</taxon>
    </lineage>
</organism>
<comment type="subcellular location">
    <subcellularLocation>
        <location evidence="1">Membrane</location>
        <topology evidence="1">Multi-pass membrane protein</topology>
    </subcellularLocation>
</comment>
<accession>A0A2K8KTM8</accession>
<keyword evidence="4" id="KW-0378">Hydrolase</keyword>
<protein>
    <submittedName>
        <fullName evidence="9">Peptidase, S54 family</fullName>
    </submittedName>
</protein>
<dbReference type="RefSeq" id="WP_100256609.1">
    <property type="nucleotide sequence ID" value="NZ_CP011797.1"/>
</dbReference>
<dbReference type="Proteomes" id="UP000229757">
    <property type="component" value="Chromosome"/>
</dbReference>
<evidence type="ECO:0000256" key="5">
    <source>
        <dbReference type="ARBA" id="ARBA00022989"/>
    </source>
</evidence>
<keyword evidence="5 7" id="KW-1133">Transmembrane helix</keyword>
<evidence type="ECO:0000256" key="7">
    <source>
        <dbReference type="SAM" id="Phobius"/>
    </source>
</evidence>
<dbReference type="Pfam" id="PF01694">
    <property type="entry name" value="Rhomboid"/>
    <property type="match status" value="1"/>
</dbReference>
<name>A0A2K8KTM8_9GAMM</name>
<keyword evidence="3 7" id="KW-0812">Transmembrane</keyword>
<reference evidence="9 10" key="1">
    <citation type="journal article" date="2017" name="Environ. Microbiol.">
        <title>Genomic and physiological analyses of 'Reinekea forsetii' reveal a versatile opportunistic lifestyle during spring algae blooms.</title>
        <authorList>
            <person name="Avci B."/>
            <person name="Hahnke R.L."/>
            <person name="Chafee M."/>
            <person name="Fischer T."/>
            <person name="Gruber-Vodicka H."/>
            <person name="Tegetmeyer H.E."/>
            <person name="Harder J."/>
            <person name="Fuchs B.M."/>
            <person name="Amann R.I."/>
            <person name="Teeling H."/>
        </authorList>
    </citation>
    <scope>NUCLEOTIDE SEQUENCE [LARGE SCALE GENOMIC DNA]</scope>
    <source>
        <strain evidence="9 10">Hel1_31_D35</strain>
    </source>
</reference>
<dbReference type="InterPro" id="IPR035952">
    <property type="entry name" value="Rhomboid-like_sf"/>
</dbReference>
<dbReference type="GO" id="GO:0016020">
    <property type="term" value="C:membrane"/>
    <property type="evidence" value="ECO:0007669"/>
    <property type="project" value="UniProtKB-SubCell"/>
</dbReference>
<sequence>MILKFRTGFRVTPVLLSLNLLMFLAVVVLNGNFSQFSAQSLLALGANYSNFVVQGEWWRFFSSIFLHLGLMHLVFNSASLFVLGRFIEPLLGSALFLLVYLACGLAGSFASYLFNPGVISAGASGAIFGLFGIFVAVLLSNIVRPDLRKEWLKSIGAVLAINLGLGLFLPIDNSAHLGGLACGVLMGLLLLPWMRSRLRRLLNNDLTLR</sequence>
<dbReference type="EMBL" id="CP011797">
    <property type="protein sequence ID" value="ATX76256.1"/>
    <property type="molecule type" value="Genomic_DNA"/>
</dbReference>
<feature type="domain" description="Peptidase S54 rhomboid" evidence="8">
    <location>
        <begin position="55"/>
        <end position="192"/>
    </location>
</feature>
<evidence type="ECO:0000256" key="2">
    <source>
        <dbReference type="ARBA" id="ARBA00009045"/>
    </source>
</evidence>
<dbReference type="SUPFAM" id="SSF144091">
    <property type="entry name" value="Rhomboid-like"/>
    <property type="match status" value="1"/>
</dbReference>
<evidence type="ECO:0000256" key="4">
    <source>
        <dbReference type="ARBA" id="ARBA00022801"/>
    </source>
</evidence>
<dbReference type="PANTHER" id="PTHR43731">
    <property type="entry name" value="RHOMBOID PROTEASE"/>
    <property type="match status" value="1"/>
</dbReference>
<dbReference type="AlphaFoldDB" id="A0A2K8KTM8"/>
<dbReference type="Gene3D" id="1.20.1540.10">
    <property type="entry name" value="Rhomboid-like"/>
    <property type="match status" value="1"/>
</dbReference>
<evidence type="ECO:0000256" key="6">
    <source>
        <dbReference type="ARBA" id="ARBA00023136"/>
    </source>
</evidence>
<feature type="transmembrane region" description="Helical" evidence="7">
    <location>
        <begin position="175"/>
        <end position="194"/>
    </location>
</feature>
<feature type="transmembrane region" description="Helical" evidence="7">
    <location>
        <begin position="61"/>
        <end position="83"/>
    </location>
</feature>
<keyword evidence="6 7" id="KW-0472">Membrane</keyword>
<evidence type="ECO:0000256" key="1">
    <source>
        <dbReference type="ARBA" id="ARBA00004141"/>
    </source>
</evidence>
<proteinExistence type="inferred from homology"/>
<evidence type="ECO:0000313" key="9">
    <source>
        <dbReference type="EMBL" id="ATX76256.1"/>
    </source>
</evidence>
<evidence type="ECO:0000313" key="10">
    <source>
        <dbReference type="Proteomes" id="UP000229757"/>
    </source>
</evidence>
<dbReference type="KEGG" id="rfo:REIFOR_01107"/>
<comment type="similarity">
    <text evidence="2">Belongs to the peptidase S54 family.</text>
</comment>
<dbReference type="PANTHER" id="PTHR43731:SF14">
    <property type="entry name" value="PRESENILIN-ASSOCIATED RHOMBOID-LIKE PROTEIN, MITOCHONDRIAL"/>
    <property type="match status" value="1"/>
</dbReference>
<feature type="transmembrane region" description="Helical" evidence="7">
    <location>
        <begin position="118"/>
        <end position="139"/>
    </location>
</feature>
<dbReference type="InterPro" id="IPR022764">
    <property type="entry name" value="Peptidase_S54_rhomboid_dom"/>
</dbReference>
<feature type="transmembrane region" description="Helical" evidence="7">
    <location>
        <begin position="90"/>
        <end position="112"/>
    </location>
</feature>
<feature type="transmembrane region" description="Helical" evidence="7">
    <location>
        <begin position="151"/>
        <end position="169"/>
    </location>
</feature>
<gene>
    <name evidence="9" type="ORF">REIFOR_01107</name>
</gene>
<keyword evidence="10" id="KW-1185">Reference proteome</keyword>
<dbReference type="InterPro" id="IPR050925">
    <property type="entry name" value="Rhomboid_protease_S54"/>
</dbReference>
<evidence type="ECO:0000256" key="3">
    <source>
        <dbReference type="ARBA" id="ARBA00022692"/>
    </source>
</evidence>
<dbReference type="GO" id="GO:0004252">
    <property type="term" value="F:serine-type endopeptidase activity"/>
    <property type="evidence" value="ECO:0007669"/>
    <property type="project" value="InterPro"/>
</dbReference>
<evidence type="ECO:0000259" key="8">
    <source>
        <dbReference type="Pfam" id="PF01694"/>
    </source>
</evidence>
<dbReference type="OrthoDB" id="9778341at2"/>